<reference evidence="2 3" key="1">
    <citation type="submission" date="2015-07" db="EMBL/GenBank/DDBJ databases">
        <title>Comparative genomics of the Sigatoka disease complex on banana suggests a link between parallel evolutionary changes in Pseudocercospora fijiensis and Pseudocercospora eumusae and increased virulence on the banana host.</title>
        <authorList>
            <person name="Chang T.-C."/>
            <person name="Salvucci A."/>
            <person name="Crous P.W."/>
            <person name="Stergiopoulos I."/>
        </authorList>
    </citation>
    <scope>NUCLEOTIDE SEQUENCE [LARGE SCALE GENOMIC DNA]</scope>
    <source>
        <strain evidence="2 3">CBS 116634</strain>
    </source>
</reference>
<comment type="caution">
    <text evidence="2">The sequence shown here is derived from an EMBL/GenBank/DDBJ whole genome shotgun (WGS) entry which is preliminary data.</text>
</comment>
<evidence type="ECO:0000313" key="2">
    <source>
        <dbReference type="EMBL" id="KXT15263.1"/>
    </source>
</evidence>
<dbReference type="EMBL" id="LFZO01000062">
    <property type="protein sequence ID" value="KXT15263.1"/>
    <property type="molecule type" value="Genomic_DNA"/>
</dbReference>
<evidence type="ECO:0000256" key="1">
    <source>
        <dbReference type="SAM" id="MobiDB-lite"/>
    </source>
</evidence>
<dbReference type="Proteomes" id="UP000073492">
    <property type="component" value="Unassembled WGS sequence"/>
</dbReference>
<dbReference type="AlphaFoldDB" id="A0A139IKH3"/>
<accession>A0A139IKH3</accession>
<evidence type="ECO:0000313" key="3">
    <source>
        <dbReference type="Proteomes" id="UP000073492"/>
    </source>
</evidence>
<gene>
    <name evidence="2" type="ORF">AC579_4840</name>
</gene>
<name>A0A139IKH3_9PEZI</name>
<keyword evidence="3" id="KW-1185">Reference proteome</keyword>
<sequence>MNHSFIKQQALCKAGLKCKAASAEAEAEAEEGHDGERSKDGDEESKKDEKSSKIENEQSKEDGTQSAGRNYDVEESEETLCKEDNNYTVRAAVQLSSQAQLLRKELKAMAKLCGDLDDLDEDELVDLAGDVKLQWNKILVRSIRFRRVDEVDQGYFQAKLRRQGCESDLGNSVRSAGHASPSSLENLLFMSHLQPRLPQFPAVARTVLEATHHEHLQALQELSALPAAECFAYASISWSLVFDLHSLLLLC</sequence>
<feature type="region of interest" description="Disordered" evidence="1">
    <location>
        <begin position="22"/>
        <end position="77"/>
    </location>
</feature>
<proteinExistence type="predicted"/>
<organism evidence="2 3">
    <name type="scientific">Pseudocercospora musae</name>
    <dbReference type="NCBI Taxonomy" id="113226"/>
    <lineage>
        <taxon>Eukaryota</taxon>
        <taxon>Fungi</taxon>
        <taxon>Dikarya</taxon>
        <taxon>Ascomycota</taxon>
        <taxon>Pezizomycotina</taxon>
        <taxon>Dothideomycetes</taxon>
        <taxon>Dothideomycetidae</taxon>
        <taxon>Mycosphaerellales</taxon>
        <taxon>Mycosphaerellaceae</taxon>
        <taxon>Pseudocercospora</taxon>
    </lineage>
</organism>
<feature type="compositionally biased region" description="Basic and acidic residues" evidence="1">
    <location>
        <begin position="30"/>
        <end position="63"/>
    </location>
</feature>
<protein>
    <submittedName>
        <fullName evidence="2">Uncharacterized protein</fullName>
    </submittedName>
</protein>